<name>A0A9X0SKQ1_BACCE</name>
<evidence type="ECO:0000313" key="3">
    <source>
        <dbReference type="EMBL" id="KXY30062.1"/>
    </source>
</evidence>
<accession>A0A9X0SKQ1</accession>
<comment type="caution">
    <text evidence="3">The sequence shown here is derived from an EMBL/GenBank/DDBJ whole genome shotgun (WGS) entry which is preliminary data.</text>
</comment>
<gene>
    <name evidence="3" type="ORF">AT268_17285</name>
</gene>
<dbReference type="AlphaFoldDB" id="A0A9X0SKQ1"/>
<keyword evidence="1" id="KW-1188">Viral release from host cell</keyword>
<evidence type="ECO:0000256" key="1">
    <source>
        <dbReference type="ARBA" id="ARBA00022612"/>
    </source>
</evidence>
<protein>
    <recommendedName>
        <fullName evidence="2">Terminase large subunit gp17-like C-terminal domain-containing protein</fullName>
    </recommendedName>
</protein>
<dbReference type="EMBL" id="LOMO01000235">
    <property type="protein sequence ID" value="KXY30062.1"/>
    <property type="molecule type" value="Genomic_DNA"/>
</dbReference>
<dbReference type="Gene3D" id="3.30.420.240">
    <property type="match status" value="1"/>
</dbReference>
<evidence type="ECO:0000313" key="4">
    <source>
        <dbReference type="Proteomes" id="UP000075476"/>
    </source>
</evidence>
<feature type="domain" description="Terminase large subunit gp17-like C-terminal" evidence="2">
    <location>
        <begin position="405"/>
        <end position="549"/>
    </location>
</feature>
<dbReference type="Pfam" id="PF17289">
    <property type="entry name" value="Terminase_6C"/>
    <property type="match status" value="1"/>
</dbReference>
<organism evidence="3 4">
    <name type="scientific">Bacillus cereus</name>
    <dbReference type="NCBI Taxonomy" id="1396"/>
    <lineage>
        <taxon>Bacteria</taxon>
        <taxon>Bacillati</taxon>
        <taxon>Bacillota</taxon>
        <taxon>Bacilli</taxon>
        <taxon>Bacillales</taxon>
        <taxon>Bacillaceae</taxon>
        <taxon>Bacillus</taxon>
        <taxon>Bacillus cereus group</taxon>
    </lineage>
</organism>
<reference evidence="3 4" key="1">
    <citation type="submission" date="2015-12" db="EMBL/GenBank/DDBJ databases">
        <title>Bacillus cereus Group isolate.</title>
        <authorList>
            <person name="Kovac J."/>
        </authorList>
    </citation>
    <scope>NUCLEOTIDE SEQUENCE [LARGE SCALE GENOMIC DNA]</scope>
    <source>
        <strain evidence="3 4">FSL K6-0073</strain>
    </source>
</reference>
<proteinExistence type="predicted"/>
<dbReference type="NCBIfam" id="TIGR01630">
    <property type="entry name" value="psiM2_ORF9"/>
    <property type="match status" value="1"/>
</dbReference>
<evidence type="ECO:0000259" key="2">
    <source>
        <dbReference type="Pfam" id="PF17289"/>
    </source>
</evidence>
<dbReference type="RefSeq" id="WP_061664041.1">
    <property type="nucleotide sequence ID" value="NZ_LOMO01000235.1"/>
</dbReference>
<dbReference type="InterPro" id="IPR006517">
    <property type="entry name" value="Phage_terminase_lsu-like_C"/>
</dbReference>
<dbReference type="InterPro" id="IPR035421">
    <property type="entry name" value="Terminase_6C"/>
</dbReference>
<sequence length="567" mass="66053">MAWLDGKWLARKERQQAINDRLLLRKEYERLALKGDLLEHDLTQWEVLEDELEKLQRVHDCEHDVLRFTYEYFSDELNPDNESNLIPAGQTLENAADFHVTLCSLLDDITEGVTKSNVGWSVGRRHAKTAYLSNSYLCHQVVYRLQKYIVEVSETTDVAGDFIKWTVNQLKFNEKLREDFGGILHPKPSMNEVDNKYEFITSTGTKVEAKGIGTQMRGLRHLSERPGLFILDDLESGENTNTPELRAKNLHWFRSEMIEALGFGGICVYMGTIVHYDSLLNHVLTKRKDFISRKFPAILSWSEREDLWEEWRKLYNADEKDAVDQANVFYEANKEEMLRGTKVLWPQAYDYKYFMEKRESMGARAFNQEYLGNPVDEESQVFKPEYFTYWTDKDIENKQLEYFCGIDFAMGKEKGDYSVILTVGRSSNGIFYVVDTFIERVHPDILLQKAVEKSLQYQYSGIAVEAQQAQEWFADKLSQALQQSGYPSATRMKQIKQRTRKALRIESLLPDIQAGRIRFKRDQRLLLEMLEMYPNHNHDDGPDALHMAVSTGISSNVVVRTTKKRMR</sequence>
<dbReference type="Proteomes" id="UP000075476">
    <property type="component" value="Unassembled WGS sequence"/>
</dbReference>